<sequence length="157" mass="17653">MSIPLALQGSGYIPPNQVPKPKFTYLSILYLYCSTEYMERVVIVFLTASPIPVLSFSASIIIGLYAPYMEYPVLNSLEARCTPDPGVIQLDLSILGHDMDTLQAADIEVFSGSMGGISRRDQLSELVYFPRREELREWETDAYTYRSSTPPYRPAAK</sequence>
<gene>
    <name evidence="2" type="ORF">CPSG_07846</name>
</gene>
<keyword evidence="1" id="KW-0472">Membrane</keyword>
<evidence type="ECO:0000256" key="1">
    <source>
        <dbReference type="SAM" id="Phobius"/>
    </source>
</evidence>
<dbReference type="VEuPathDB" id="FungiDB:CPSG_07846"/>
<keyword evidence="1" id="KW-1133">Transmembrane helix</keyword>
<dbReference type="EMBL" id="GL636501">
    <property type="protein sequence ID" value="EFW15409.1"/>
    <property type="molecule type" value="Genomic_DNA"/>
</dbReference>
<keyword evidence="3" id="KW-1185">Reference proteome</keyword>
<feature type="transmembrane region" description="Helical" evidence="1">
    <location>
        <begin position="41"/>
        <end position="66"/>
    </location>
</feature>
<dbReference type="AlphaFoldDB" id="E9DE55"/>
<reference evidence="3" key="1">
    <citation type="journal article" date="2010" name="Genome Res.">
        <title>Population genomic sequencing of Coccidioides fungi reveals recent hybridization and transposon control.</title>
        <authorList>
            <person name="Neafsey D.E."/>
            <person name="Barker B.M."/>
            <person name="Sharpton T.J."/>
            <person name="Stajich J.E."/>
            <person name="Park D.J."/>
            <person name="Whiston E."/>
            <person name="Hung C.-Y."/>
            <person name="McMahan C."/>
            <person name="White J."/>
            <person name="Sykes S."/>
            <person name="Heiman D."/>
            <person name="Young S."/>
            <person name="Zeng Q."/>
            <person name="Abouelleil A."/>
            <person name="Aftuck L."/>
            <person name="Bessette D."/>
            <person name="Brown A."/>
            <person name="FitzGerald M."/>
            <person name="Lui A."/>
            <person name="Macdonald J.P."/>
            <person name="Priest M."/>
            <person name="Orbach M.J."/>
            <person name="Galgiani J.N."/>
            <person name="Kirkland T.N."/>
            <person name="Cole G.T."/>
            <person name="Birren B.W."/>
            <person name="Henn M.R."/>
            <person name="Taylor J.W."/>
            <person name="Rounsley S.D."/>
        </authorList>
    </citation>
    <scope>NUCLEOTIDE SEQUENCE [LARGE SCALE GENOMIC DNA]</scope>
    <source>
        <strain evidence="3">RMSCC 757 / Silveira</strain>
    </source>
</reference>
<organism evidence="3">
    <name type="scientific">Coccidioides posadasii (strain RMSCC 757 / Silveira)</name>
    <name type="common">Valley fever fungus</name>
    <dbReference type="NCBI Taxonomy" id="443226"/>
    <lineage>
        <taxon>Eukaryota</taxon>
        <taxon>Fungi</taxon>
        <taxon>Dikarya</taxon>
        <taxon>Ascomycota</taxon>
        <taxon>Pezizomycotina</taxon>
        <taxon>Eurotiomycetes</taxon>
        <taxon>Eurotiomycetidae</taxon>
        <taxon>Onygenales</taxon>
        <taxon>Onygenaceae</taxon>
        <taxon>Coccidioides</taxon>
    </lineage>
</organism>
<reference evidence="3" key="2">
    <citation type="submission" date="2010-03" db="EMBL/GenBank/DDBJ databases">
        <title>The genome sequence of Coccidioides posadasii strain Silveira.</title>
        <authorList>
            <consortium name="The Broad Institute Genome Sequencing Center for Infectious Disease"/>
            <person name="Neafsey D."/>
            <person name="Orbach M."/>
            <person name="Henn M.R."/>
            <person name="Cole G.T."/>
            <person name="Galgiani J."/>
            <person name="Gardner M.J."/>
            <person name="Kirkland T.N."/>
            <person name="Taylor J.W."/>
            <person name="Young S.K."/>
            <person name="Zeng Q."/>
            <person name="Koehrsen M."/>
            <person name="Alvarado L."/>
            <person name="Berlin A."/>
            <person name="Borenstein D."/>
            <person name="Chapman S.B."/>
            <person name="Chen Z."/>
            <person name="Engels R."/>
            <person name="Freedman E."/>
            <person name="Gellesch M."/>
            <person name="Goldberg J."/>
            <person name="Griggs A."/>
            <person name="Gujja S."/>
            <person name="Heilman E."/>
            <person name="Heiman D."/>
            <person name="Howarth C."/>
            <person name="Jen D."/>
            <person name="Larson L."/>
            <person name="Mehta T."/>
            <person name="Neiman D."/>
            <person name="Park D."/>
            <person name="Pearson M."/>
            <person name="Richards J."/>
            <person name="Roberts A."/>
            <person name="Saif S."/>
            <person name="Shea T."/>
            <person name="Shenoy N."/>
            <person name="Sisk P."/>
            <person name="Stolte C."/>
            <person name="Sykes S."/>
            <person name="Walk T."/>
            <person name="White J."/>
            <person name="Yandava C."/>
            <person name="Haas B."/>
            <person name="Nusbaum C."/>
            <person name="Birren B."/>
        </authorList>
    </citation>
    <scope>NUCLEOTIDE SEQUENCE [LARGE SCALE GENOMIC DNA]</scope>
    <source>
        <strain evidence="3">RMSCC 757 / Silveira</strain>
    </source>
</reference>
<protein>
    <submittedName>
        <fullName evidence="2">Predicted protein</fullName>
    </submittedName>
</protein>
<dbReference type="HOGENOM" id="CLU_1677718_0_0_1"/>
<accession>E9DE55</accession>
<evidence type="ECO:0000313" key="3">
    <source>
        <dbReference type="Proteomes" id="UP000002497"/>
    </source>
</evidence>
<keyword evidence="1" id="KW-0812">Transmembrane</keyword>
<dbReference type="Proteomes" id="UP000002497">
    <property type="component" value="Unassembled WGS sequence"/>
</dbReference>
<proteinExistence type="predicted"/>
<evidence type="ECO:0000313" key="2">
    <source>
        <dbReference type="EMBL" id="EFW15409.1"/>
    </source>
</evidence>
<name>E9DE55_COCPS</name>